<organism evidence="1 2">
    <name type="scientific">Neophaeococcomyces mojaviensis</name>
    <dbReference type="NCBI Taxonomy" id="3383035"/>
    <lineage>
        <taxon>Eukaryota</taxon>
        <taxon>Fungi</taxon>
        <taxon>Dikarya</taxon>
        <taxon>Ascomycota</taxon>
        <taxon>Pezizomycotina</taxon>
        <taxon>Eurotiomycetes</taxon>
        <taxon>Chaetothyriomycetidae</taxon>
        <taxon>Chaetothyriales</taxon>
        <taxon>Chaetothyriales incertae sedis</taxon>
        <taxon>Neophaeococcomyces</taxon>
    </lineage>
</organism>
<reference evidence="1" key="1">
    <citation type="submission" date="2022-10" db="EMBL/GenBank/DDBJ databases">
        <title>Culturing micro-colonial fungi from biological soil crusts in the Mojave desert and describing Neophaeococcomyces mojavensis, and introducing the new genera and species Taxawa tesnikishii.</title>
        <authorList>
            <person name="Kurbessoian T."/>
            <person name="Stajich J.E."/>
        </authorList>
    </citation>
    <scope>NUCLEOTIDE SEQUENCE</scope>
    <source>
        <strain evidence="1">JES_112</strain>
    </source>
</reference>
<evidence type="ECO:0000313" key="1">
    <source>
        <dbReference type="EMBL" id="KAJ9660200.1"/>
    </source>
</evidence>
<dbReference type="EMBL" id="JAPDRQ010000033">
    <property type="protein sequence ID" value="KAJ9660200.1"/>
    <property type="molecule type" value="Genomic_DNA"/>
</dbReference>
<name>A0ACC3ADE7_9EURO</name>
<accession>A0ACC3ADE7</accession>
<gene>
    <name evidence="1" type="ORF">H2198_002706</name>
</gene>
<evidence type="ECO:0000313" key="2">
    <source>
        <dbReference type="Proteomes" id="UP001172386"/>
    </source>
</evidence>
<keyword evidence="2" id="KW-1185">Reference proteome</keyword>
<proteinExistence type="predicted"/>
<sequence>MESAVLKRDWRAMTGFYDEYMADVNRGAAVITMLQSEIMNLLGKMVTGYPQQPHQESDLPRNSTPFVVVLIDGDRTMLLDEHIKQGYEGGGRAARRFHEHLLQYLTERKVFENHWRLIIKFHASMSNLGTTYFREGLIGEIATWRQFIDGFNEEFPLCCFADAGDDSEKVSSRIRDQLSLFFSHCNCKHTVLVGSANDAYAGFLRQYTKIDDMCGRITLVEAIPFPGAFRELANKFLPNGKEGLFGKGDADQFSLQPRSTIKSKIESLPESLRPGPVKLRSPAMPVTPTPFNRLPVLRTLLPSHGEVVHRKPLAITQTRLPRPRNAFFNSQGQRIDSKAYVSTYAERYLQC</sequence>
<protein>
    <submittedName>
        <fullName evidence="1">Uncharacterized protein</fullName>
    </submittedName>
</protein>
<comment type="caution">
    <text evidence="1">The sequence shown here is derived from an EMBL/GenBank/DDBJ whole genome shotgun (WGS) entry which is preliminary data.</text>
</comment>
<dbReference type="Proteomes" id="UP001172386">
    <property type="component" value="Unassembled WGS sequence"/>
</dbReference>